<dbReference type="EMBL" id="KI392980">
    <property type="protein sequence ID" value="ERN09800.1"/>
    <property type="molecule type" value="Genomic_DNA"/>
</dbReference>
<dbReference type="Pfam" id="PF00294">
    <property type="entry name" value="PfkB"/>
    <property type="match status" value="1"/>
</dbReference>
<dbReference type="SUPFAM" id="SSF53613">
    <property type="entry name" value="Ribokinase-like"/>
    <property type="match status" value="1"/>
</dbReference>
<reference evidence="6" key="1">
    <citation type="journal article" date="2013" name="Science">
        <title>The Amborella genome and the evolution of flowering plants.</title>
        <authorList>
            <consortium name="Amborella Genome Project"/>
        </authorList>
    </citation>
    <scope>NUCLEOTIDE SEQUENCE [LARGE SCALE GENOMIC DNA]</scope>
</reference>
<dbReference type="OMA" id="ANWFGAQ"/>
<dbReference type="Proteomes" id="UP000017836">
    <property type="component" value="Unassembled WGS sequence"/>
</dbReference>
<dbReference type="eggNOG" id="KOG2855">
    <property type="taxonomic scope" value="Eukaryota"/>
</dbReference>
<evidence type="ECO:0000256" key="1">
    <source>
        <dbReference type="ARBA" id="ARBA00010688"/>
    </source>
</evidence>
<dbReference type="InterPro" id="IPR050306">
    <property type="entry name" value="PfkB_Carbo_kinase"/>
</dbReference>
<protein>
    <recommendedName>
        <fullName evidence="4">Carbohydrate kinase PfkB domain-containing protein</fullName>
    </recommendedName>
</protein>
<dbReference type="STRING" id="13333.W1PRD8"/>
<keyword evidence="2" id="KW-0808">Transferase</keyword>
<dbReference type="InterPro" id="IPR002173">
    <property type="entry name" value="Carboh/pur_kinase_PfkB_CS"/>
</dbReference>
<keyword evidence="6" id="KW-1185">Reference proteome</keyword>
<evidence type="ECO:0000313" key="6">
    <source>
        <dbReference type="Proteomes" id="UP000017836"/>
    </source>
</evidence>
<dbReference type="AlphaFoldDB" id="W1PRD8"/>
<gene>
    <name evidence="5" type="ORF">AMTR_s00029p00244410</name>
</gene>
<name>W1PRD8_AMBTC</name>
<dbReference type="KEGG" id="atr:18437960"/>
<proteinExistence type="inferred from homology"/>
<keyword evidence="3" id="KW-0418">Kinase</keyword>
<evidence type="ECO:0000256" key="2">
    <source>
        <dbReference type="ARBA" id="ARBA00022679"/>
    </source>
</evidence>
<evidence type="ECO:0000313" key="5">
    <source>
        <dbReference type="EMBL" id="ERN09800.1"/>
    </source>
</evidence>
<accession>W1PRD8</accession>
<dbReference type="PANTHER" id="PTHR43085:SF13">
    <property type="entry name" value="INOSITOL 3-KINASE"/>
    <property type="match status" value="1"/>
</dbReference>
<dbReference type="InterPro" id="IPR011611">
    <property type="entry name" value="PfkB_dom"/>
</dbReference>
<dbReference type="PROSITE" id="PS00584">
    <property type="entry name" value="PFKB_KINASES_2"/>
    <property type="match status" value="1"/>
</dbReference>
<organism evidence="5 6">
    <name type="scientific">Amborella trichopoda</name>
    <dbReference type="NCBI Taxonomy" id="13333"/>
    <lineage>
        <taxon>Eukaryota</taxon>
        <taxon>Viridiplantae</taxon>
        <taxon>Streptophyta</taxon>
        <taxon>Embryophyta</taxon>
        <taxon>Tracheophyta</taxon>
        <taxon>Spermatophyta</taxon>
        <taxon>Magnoliopsida</taxon>
        <taxon>Amborellales</taxon>
        <taxon>Amborellaceae</taxon>
        <taxon>Amborella</taxon>
    </lineage>
</organism>
<evidence type="ECO:0000256" key="3">
    <source>
        <dbReference type="ARBA" id="ARBA00022777"/>
    </source>
</evidence>
<dbReference type="Gene3D" id="3.40.1190.20">
    <property type="match status" value="1"/>
</dbReference>
<sequence>MREEEDEKEDLLVSGKEMREEKEEELLVVGNYCHDVLFRDGLVVGETLGGAASFISQVLESLYLSSKTTIVAKVGPNFAYSSSPLSLLHPPVIASSSLTTLFHAHFFNDQPDRTLRRICACDPISPSDLPTSSLYDFGMAVGVGGETTVETLARMLDLCDTVLVDVQALIRTFDPVDGAVQLISLSSTPFFSLISRVQFLKTSAEESRYLDIEELRRGGCVIVTDGAEGCHVYWREGEFQVPAFRAVEVDPTGAGDSFLGGFVAGLVCGLSVRDAALLGNFFGALTVSHIGVPELDPVKLQRVKDEIEKRSARCINGCKRKEGVTDFGKSVGFEEFRAVLAEVALDISGRQNGPFNPPSQGMELVGNLKREW</sequence>
<dbReference type="OrthoDB" id="497927at2759"/>
<feature type="domain" description="Carbohydrate kinase PfkB" evidence="4">
    <location>
        <begin position="220"/>
        <end position="292"/>
    </location>
</feature>
<dbReference type="PANTHER" id="PTHR43085">
    <property type="entry name" value="HEXOKINASE FAMILY MEMBER"/>
    <property type="match status" value="1"/>
</dbReference>
<dbReference type="InterPro" id="IPR029056">
    <property type="entry name" value="Ribokinase-like"/>
</dbReference>
<comment type="similarity">
    <text evidence="1">Belongs to the carbohydrate kinase PfkB family.</text>
</comment>
<dbReference type="GO" id="GO:0016301">
    <property type="term" value="F:kinase activity"/>
    <property type="evidence" value="ECO:0007669"/>
    <property type="project" value="UniProtKB-KW"/>
</dbReference>
<dbReference type="Gramene" id="ERN09800">
    <property type="protein sequence ID" value="ERN09800"/>
    <property type="gene ID" value="AMTR_s00029p00244410"/>
</dbReference>
<dbReference type="GO" id="GO:0010264">
    <property type="term" value="P:myo-inositol hexakisphosphate biosynthetic process"/>
    <property type="evidence" value="ECO:0000318"/>
    <property type="project" value="GO_Central"/>
</dbReference>
<evidence type="ECO:0000259" key="4">
    <source>
        <dbReference type="Pfam" id="PF00294"/>
    </source>
</evidence>
<dbReference type="HOGENOM" id="CLU_061466_0_0_1"/>